<feature type="region of interest" description="Disordered" evidence="1">
    <location>
        <begin position="1"/>
        <end position="24"/>
    </location>
</feature>
<keyword evidence="3" id="KW-1185">Reference proteome</keyword>
<dbReference type="Proteomes" id="UP000467840">
    <property type="component" value="Chromosome 18"/>
</dbReference>
<evidence type="ECO:0008006" key="4">
    <source>
        <dbReference type="Google" id="ProtNLM"/>
    </source>
</evidence>
<name>A0A6A6L9D6_HEVBR</name>
<organism evidence="2 3">
    <name type="scientific">Hevea brasiliensis</name>
    <name type="common">Para rubber tree</name>
    <name type="synonym">Siphonia brasiliensis</name>
    <dbReference type="NCBI Taxonomy" id="3981"/>
    <lineage>
        <taxon>Eukaryota</taxon>
        <taxon>Viridiplantae</taxon>
        <taxon>Streptophyta</taxon>
        <taxon>Embryophyta</taxon>
        <taxon>Tracheophyta</taxon>
        <taxon>Spermatophyta</taxon>
        <taxon>Magnoliopsida</taxon>
        <taxon>eudicotyledons</taxon>
        <taxon>Gunneridae</taxon>
        <taxon>Pentapetalae</taxon>
        <taxon>rosids</taxon>
        <taxon>fabids</taxon>
        <taxon>Malpighiales</taxon>
        <taxon>Euphorbiaceae</taxon>
        <taxon>Crotonoideae</taxon>
        <taxon>Micrandreae</taxon>
        <taxon>Hevea</taxon>
    </lineage>
</organism>
<dbReference type="InterPro" id="IPR045034">
    <property type="entry name" value="O-acyltransferase_WSD1-like"/>
</dbReference>
<gene>
    <name evidence="2" type="ORF">GH714_016402</name>
</gene>
<dbReference type="AlphaFoldDB" id="A0A6A6L9D6"/>
<accession>A0A6A6L9D6</accession>
<sequence length="88" mass="10161">MEMEGLRPIRVSKEDSEDGQPLSPIARMFHQPRSNVYIIIIMGFKTPINPLAFKASLRHSLLKHPRFSSLQVVENDGEMRWVRTEELG</sequence>
<reference evidence="2 3" key="1">
    <citation type="journal article" date="2020" name="Mol. Plant">
        <title>The Chromosome-Based Rubber Tree Genome Provides New Insights into Spurge Genome Evolution and Rubber Biosynthesis.</title>
        <authorList>
            <person name="Liu J."/>
            <person name="Shi C."/>
            <person name="Shi C.C."/>
            <person name="Li W."/>
            <person name="Zhang Q.J."/>
            <person name="Zhang Y."/>
            <person name="Li K."/>
            <person name="Lu H.F."/>
            <person name="Shi C."/>
            <person name="Zhu S.T."/>
            <person name="Xiao Z.Y."/>
            <person name="Nan H."/>
            <person name="Yue Y."/>
            <person name="Zhu X.G."/>
            <person name="Wu Y."/>
            <person name="Hong X.N."/>
            <person name="Fan G.Y."/>
            <person name="Tong Y."/>
            <person name="Zhang D."/>
            <person name="Mao C.L."/>
            <person name="Liu Y.L."/>
            <person name="Hao S.J."/>
            <person name="Liu W.Q."/>
            <person name="Lv M.Q."/>
            <person name="Zhang H.B."/>
            <person name="Liu Y."/>
            <person name="Hu-Tang G.R."/>
            <person name="Wang J.P."/>
            <person name="Wang J.H."/>
            <person name="Sun Y.H."/>
            <person name="Ni S.B."/>
            <person name="Chen W.B."/>
            <person name="Zhang X.C."/>
            <person name="Jiao Y.N."/>
            <person name="Eichler E.E."/>
            <person name="Li G.H."/>
            <person name="Liu X."/>
            <person name="Gao L.Z."/>
        </authorList>
    </citation>
    <scope>NUCLEOTIDE SEQUENCE [LARGE SCALE GENOMIC DNA]</scope>
    <source>
        <strain evidence="3">cv. GT1</strain>
        <tissue evidence="2">Leaf</tissue>
    </source>
</reference>
<protein>
    <recommendedName>
        <fullName evidence="4">Diacylglycerol O-acyltransferase</fullName>
    </recommendedName>
</protein>
<evidence type="ECO:0000256" key="1">
    <source>
        <dbReference type="SAM" id="MobiDB-lite"/>
    </source>
</evidence>
<dbReference type="EMBL" id="JAAGAX010000012">
    <property type="protein sequence ID" value="KAF2297075.1"/>
    <property type="molecule type" value="Genomic_DNA"/>
</dbReference>
<dbReference type="PANTHER" id="PTHR31650">
    <property type="entry name" value="O-ACYLTRANSFERASE (WSD1-LIKE) FAMILY PROTEIN"/>
    <property type="match status" value="1"/>
</dbReference>
<comment type="caution">
    <text evidence="2">The sequence shown here is derived from an EMBL/GenBank/DDBJ whole genome shotgun (WGS) entry which is preliminary data.</text>
</comment>
<proteinExistence type="predicted"/>
<dbReference type="GO" id="GO:0019432">
    <property type="term" value="P:triglyceride biosynthetic process"/>
    <property type="evidence" value="ECO:0007669"/>
    <property type="project" value="TreeGrafter"/>
</dbReference>
<feature type="compositionally biased region" description="Basic and acidic residues" evidence="1">
    <location>
        <begin position="1"/>
        <end position="14"/>
    </location>
</feature>
<dbReference type="PANTHER" id="PTHR31650:SF38">
    <property type="entry name" value="O-ACYLTRANSFERASE WSD1-LIKE"/>
    <property type="match status" value="1"/>
</dbReference>
<dbReference type="GO" id="GO:0008374">
    <property type="term" value="F:O-acyltransferase activity"/>
    <property type="evidence" value="ECO:0007669"/>
    <property type="project" value="InterPro"/>
</dbReference>
<evidence type="ECO:0000313" key="3">
    <source>
        <dbReference type="Proteomes" id="UP000467840"/>
    </source>
</evidence>
<evidence type="ECO:0000313" key="2">
    <source>
        <dbReference type="EMBL" id="KAF2297075.1"/>
    </source>
</evidence>
<dbReference type="GO" id="GO:0005886">
    <property type="term" value="C:plasma membrane"/>
    <property type="evidence" value="ECO:0007669"/>
    <property type="project" value="TreeGrafter"/>
</dbReference>